<sequence>MSGTGKSTALAELGARGHRVVDTDSDEWNEWVALPDGSQDWVWRLDAITELLTGHRAGHLFVAGCRSNQDRCYPLFDRIVLLSAPIDVMLARIVARTTNQFGKSPAERAKILADHAEVQPLLRAGVDLEIDTTAPLGAVVDQLERAADLVHAGP</sequence>
<reference evidence="1 2" key="1">
    <citation type="submission" date="2022-11" db="EMBL/GenBank/DDBJ databases">
        <title>Minimal conservation of predation-associated metabolite biosynthetic gene clusters underscores biosynthetic potential of Myxococcota including descriptions for ten novel species: Archangium lansinium sp. nov., Myxococcus landrumus sp. nov., Nannocystis bai.</title>
        <authorList>
            <person name="Ahearne A."/>
            <person name="Stevens C."/>
            <person name="Dowd S."/>
        </authorList>
    </citation>
    <scope>NUCLEOTIDE SEQUENCE [LARGE SCALE GENOMIC DNA]</scope>
    <source>
        <strain evidence="1 2">NCELM</strain>
    </source>
</reference>
<organism evidence="1 2">
    <name type="scientific">Nannocystis radixulma</name>
    <dbReference type="NCBI Taxonomy" id="2995305"/>
    <lineage>
        <taxon>Bacteria</taxon>
        <taxon>Pseudomonadati</taxon>
        <taxon>Myxococcota</taxon>
        <taxon>Polyangia</taxon>
        <taxon>Nannocystales</taxon>
        <taxon>Nannocystaceae</taxon>
        <taxon>Nannocystis</taxon>
    </lineage>
</organism>
<dbReference type="InterPro" id="IPR027417">
    <property type="entry name" value="P-loop_NTPase"/>
</dbReference>
<keyword evidence="2" id="KW-1185">Reference proteome</keyword>
<dbReference type="EMBL" id="JAQNDN010000019">
    <property type="protein sequence ID" value="MDC0672300.1"/>
    <property type="molecule type" value="Genomic_DNA"/>
</dbReference>
<evidence type="ECO:0000313" key="1">
    <source>
        <dbReference type="EMBL" id="MDC0672300.1"/>
    </source>
</evidence>
<proteinExistence type="predicted"/>
<dbReference type="Proteomes" id="UP001217838">
    <property type="component" value="Unassembled WGS sequence"/>
</dbReference>
<evidence type="ECO:0000313" key="2">
    <source>
        <dbReference type="Proteomes" id="UP001217838"/>
    </source>
</evidence>
<evidence type="ECO:0008006" key="3">
    <source>
        <dbReference type="Google" id="ProtNLM"/>
    </source>
</evidence>
<gene>
    <name evidence="1" type="ORF">POL58_31420</name>
</gene>
<name>A0ABT5BDS9_9BACT</name>
<dbReference type="SUPFAM" id="SSF52540">
    <property type="entry name" value="P-loop containing nucleoside triphosphate hydrolases"/>
    <property type="match status" value="1"/>
</dbReference>
<protein>
    <recommendedName>
        <fullName evidence="3">Shikimate kinase</fullName>
    </recommendedName>
</protein>
<accession>A0ABT5BDS9</accession>
<comment type="caution">
    <text evidence="1">The sequence shown here is derived from an EMBL/GenBank/DDBJ whole genome shotgun (WGS) entry which is preliminary data.</text>
</comment>
<dbReference type="Gene3D" id="3.40.50.300">
    <property type="entry name" value="P-loop containing nucleotide triphosphate hydrolases"/>
    <property type="match status" value="1"/>
</dbReference>